<dbReference type="AlphaFoldDB" id="A0A7S2NPF9"/>
<dbReference type="EMBL" id="HBGU01084804">
    <property type="protein sequence ID" value="CAD9553150.1"/>
    <property type="molecule type" value="Transcribed_RNA"/>
</dbReference>
<reference evidence="1" key="1">
    <citation type="submission" date="2021-01" db="EMBL/GenBank/DDBJ databases">
        <authorList>
            <person name="Corre E."/>
            <person name="Pelletier E."/>
            <person name="Niang G."/>
            <person name="Scheremetjew M."/>
            <person name="Finn R."/>
            <person name="Kale V."/>
            <person name="Holt S."/>
            <person name="Cochrane G."/>
            <person name="Meng A."/>
            <person name="Brown T."/>
            <person name="Cohen L."/>
        </authorList>
    </citation>
    <scope>NUCLEOTIDE SEQUENCE</scope>
    <source>
        <strain evidence="1">UTEX LB 985</strain>
    </source>
</reference>
<gene>
    <name evidence="1" type="ORF">CBRE1094_LOCUS46267</name>
</gene>
<organism evidence="1">
    <name type="scientific">Haptolina brevifila</name>
    <dbReference type="NCBI Taxonomy" id="156173"/>
    <lineage>
        <taxon>Eukaryota</taxon>
        <taxon>Haptista</taxon>
        <taxon>Haptophyta</taxon>
        <taxon>Prymnesiophyceae</taxon>
        <taxon>Prymnesiales</taxon>
        <taxon>Prymnesiaceae</taxon>
        <taxon>Haptolina</taxon>
    </lineage>
</organism>
<accession>A0A7S2NPF9</accession>
<proteinExistence type="predicted"/>
<sequence>MTHPYDSLERLVMAHAQIDPIGQEDKILVVKRVLAPVVCTRLWMHAQSTLKDALSADSYSVHLQASLCRVLKASVEMLPFSKLSPFSSQMFEPLLMVLSGFVSTNQHINPFRSMPHMVSKETATVALAVFEVLMLHTSLSAVSLRLRLELLSKLQDVLSMCVEYEDDDEEGDALAIQSCAVVQACFGCDRPSWPTCFITHNMFKILQHRKAEPCALHAPLIETIGYLALYLESAFMPAAEQTIFVLKAAVGLVLKFMRQDASYAFGFLGAILEALSYMAAGSKGVTLYCPSHSYCEAVIEALRATEKATAEHTTQDLAKKQMDSLVKAATLIGDVLDSEHVSLRTQFVIYMQQHDSAAAGTMQTLLDKATRAAIVTDATKWAASQFDAMSCVLQQGPVTGVPQPVFDFLGPAGQKPVRRRRFRRPISQWRERERQSAGRL</sequence>
<protein>
    <submittedName>
        <fullName evidence="1">Uncharacterized protein</fullName>
    </submittedName>
</protein>
<evidence type="ECO:0000313" key="1">
    <source>
        <dbReference type="EMBL" id="CAD9553150.1"/>
    </source>
</evidence>
<name>A0A7S2NPF9_9EUKA</name>